<dbReference type="RefSeq" id="WP_176910085.1">
    <property type="nucleotide sequence ID" value="NZ_JABKAU010000056.1"/>
</dbReference>
<evidence type="ECO:0000313" key="4">
    <source>
        <dbReference type="Proteomes" id="UP000565521"/>
    </source>
</evidence>
<gene>
    <name evidence="3" type="ORF">HW554_18875</name>
</gene>
<dbReference type="Gene3D" id="3.90.226.10">
    <property type="entry name" value="2-enoyl-CoA Hydratase, Chain A, domain 1"/>
    <property type="match status" value="1"/>
</dbReference>
<comment type="caution">
    <text evidence="3">The sequence shown here is derived from an EMBL/GenBank/DDBJ whole genome shotgun (WGS) entry which is preliminary data.</text>
</comment>
<dbReference type="AlphaFoldDB" id="A0A7Y7PSM3"/>
<feature type="compositionally biased region" description="Low complexity" evidence="2">
    <location>
        <begin position="367"/>
        <end position="383"/>
    </location>
</feature>
<organism evidence="3 4">
    <name type="scientific">Hymenobacter lapidiphilus</name>
    <dbReference type="NCBI Taxonomy" id="2608003"/>
    <lineage>
        <taxon>Bacteria</taxon>
        <taxon>Pseudomonadati</taxon>
        <taxon>Bacteroidota</taxon>
        <taxon>Cytophagia</taxon>
        <taxon>Cytophagales</taxon>
        <taxon>Hymenobacteraceae</taxon>
        <taxon>Hymenobacter</taxon>
    </lineage>
</organism>
<dbReference type="GO" id="GO:0006508">
    <property type="term" value="P:proteolysis"/>
    <property type="evidence" value="ECO:0007669"/>
    <property type="project" value="UniProtKB-KW"/>
</dbReference>
<dbReference type="GO" id="GO:0008233">
    <property type="term" value="F:peptidase activity"/>
    <property type="evidence" value="ECO:0007669"/>
    <property type="project" value="UniProtKB-KW"/>
</dbReference>
<dbReference type="SUPFAM" id="SSF52096">
    <property type="entry name" value="ClpP/crotonase"/>
    <property type="match status" value="1"/>
</dbReference>
<evidence type="ECO:0000313" key="3">
    <source>
        <dbReference type="EMBL" id="NVO33276.1"/>
    </source>
</evidence>
<keyword evidence="1" id="KW-0175">Coiled coil</keyword>
<dbReference type="CDD" id="cd07016">
    <property type="entry name" value="S14_ClpP_1"/>
    <property type="match status" value="1"/>
</dbReference>
<dbReference type="InterPro" id="IPR023562">
    <property type="entry name" value="ClpP/TepA"/>
</dbReference>
<feature type="coiled-coil region" evidence="1">
    <location>
        <begin position="317"/>
        <end position="351"/>
    </location>
</feature>
<keyword evidence="3" id="KW-0645">Protease</keyword>
<name>A0A7Y7PSM3_9BACT</name>
<dbReference type="EMBL" id="JABKAU010000056">
    <property type="protein sequence ID" value="NVO33276.1"/>
    <property type="molecule type" value="Genomic_DNA"/>
</dbReference>
<reference evidence="3 4" key="1">
    <citation type="submission" date="2020-05" db="EMBL/GenBank/DDBJ databases">
        <title>Hymenobacter terrestris sp. nov. and Hymenobacter lapidiphilus sp. nov., isolated from regoliths in Antarctica.</title>
        <authorList>
            <person name="Sedlacek I."/>
            <person name="Pantucek R."/>
            <person name="Zeman M."/>
            <person name="Holochova P."/>
            <person name="Kralova S."/>
            <person name="Stankova E."/>
            <person name="Sedo O."/>
            <person name="Micenkova L."/>
            <person name="Svec P."/>
            <person name="Gupta V."/>
            <person name="Sood U."/>
            <person name="Korpole U.S."/>
            <person name="Lal R."/>
        </authorList>
    </citation>
    <scope>NUCLEOTIDE SEQUENCE [LARGE SCALE GENOMIC DNA]</scope>
    <source>
        <strain evidence="3 4">P5342</strain>
    </source>
</reference>
<feature type="region of interest" description="Disordered" evidence="2">
    <location>
        <begin position="353"/>
        <end position="391"/>
    </location>
</feature>
<evidence type="ECO:0000256" key="2">
    <source>
        <dbReference type="SAM" id="MobiDB-lite"/>
    </source>
</evidence>
<keyword evidence="3" id="KW-0378">Hydrolase</keyword>
<dbReference type="Pfam" id="PF00574">
    <property type="entry name" value="CLP_protease"/>
    <property type="match status" value="1"/>
</dbReference>
<accession>A0A7Y7PSM3</accession>
<dbReference type="Proteomes" id="UP000565521">
    <property type="component" value="Unassembled WGS sequence"/>
</dbReference>
<evidence type="ECO:0000256" key="1">
    <source>
        <dbReference type="SAM" id="Coils"/>
    </source>
</evidence>
<keyword evidence="4" id="KW-1185">Reference proteome</keyword>
<proteinExistence type="predicted"/>
<sequence>MRVAKVNFLDSIGCADFFYGTTLQDVRYAVEGYSAFEGGEAAKYPESVELYFWKCYGGDVYEGYAIYNYLRELSKQGVTVKCYIHGLCASIAVLVALAADEIYMADAALLMTHAPMVDTGVFANAADHREAAAFLDKITAQITSRYLARTGGKLTPEMAAELLTRETYLSADEALALGFVTAKLTDDLLPAPVGEGKVLNYFKPQTPQNMAITAADETRLVDKFINAAKNYFAPKNEEAAPTNLTVALEGEAGNIYVDTTADDLAQGDMVYTDEALTLAAADGNYTLADARSITVAAGAIESITSASNSAAPGADELAAANSRNAELEAQVAALTAERDGATNSVRNLQNRLKAVPGSTGNPTPAGTQTPANKAAAGAAAATTPRLNVVRR</sequence>
<protein>
    <submittedName>
        <fullName evidence="3">Clp protease ClpP</fullName>
    </submittedName>
</protein>
<dbReference type="InterPro" id="IPR029045">
    <property type="entry name" value="ClpP/crotonase-like_dom_sf"/>
</dbReference>